<evidence type="ECO:0000313" key="3">
    <source>
        <dbReference type="Proteomes" id="UP001500518"/>
    </source>
</evidence>
<comment type="caution">
    <text evidence="2">The sequence shown here is derived from an EMBL/GenBank/DDBJ whole genome shotgun (WGS) entry which is preliminary data.</text>
</comment>
<evidence type="ECO:0000256" key="1">
    <source>
        <dbReference type="SAM" id="MobiDB-lite"/>
    </source>
</evidence>
<accession>A0ABP9KGW3</accession>
<keyword evidence="3" id="KW-1185">Reference proteome</keyword>
<protein>
    <submittedName>
        <fullName evidence="2">Uncharacterized protein</fullName>
    </submittedName>
</protein>
<dbReference type="Proteomes" id="UP001500518">
    <property type="component" value="Unassembled WGS sequence"/>
</dbReference>
<dbReference type="RefSeq" id="WP_346032930.1">
    <property type="nucleotide sequence ID" value="NZ_BAABHV010000010.1"/>
</dbReference>
<name>A0ABP9KGW3_9SPHN</name>
<dbReference type="PROSITE" id="PS51257">
    <property type="entry name" value="PROKAR_LIPOPROTEIN"/>
    <property type="match status" value="1"/>
</dbReference>
<gene>
    <name evidence="2" type="ORF">GCM10023208_19870</name>
</gene>
<sequence length="72" mass="7436">MIVAQKQHRWGRAFAGLALLGSAACSDGETGRGPAPATEGEEAALRDAAAMLEEREPAGNVEETTPDETTAP</sequence>
<evidence type="ECO:0000313" key="2">
    <source>
        <dbReference type="EMBL" id="GAA5055746.1"/>
    </source>
</evidence>
<organism evidence="2 3">
    <name type="scientific">Erythrobacter westpacificensis</name>
    <dbReference type="NCBI Taxonomy" id="1055231"/>
    <lineage>
        <taxon>Bacteria</taxon>
        <taxon>Pseudomonadati</taxon>
        <taxon>Pseudomonadota</taxon>
        <taxon>Alphaproteobacteria</taxon>
        <taxon>Sphingomonadales</taxon>
        <taxon>Erythrobacteraceae</taxon>
        <taxon>Erythrobacter/Porphyrobacter group</taxon>
        <taxon>Erythrobacter</taxon>
    </lineage>
</organism>
<dbReference type="EMBL" id="BAABHV010000010">
    <property type="protein sequence ID" value="GAA5055746.1"/>
    <property type="molecule type" value="Genomic_DNA"/>
</dbReference>
<feature type="region of interest" description="Disordered" evidence="1">
    <location>
        <begin position="51"/>
        <end position="72"/>
    </location>
</feature>
<reference evidence="3" key="1">
    <citation type="journal article" date="2019" name="Int. J. Syst. Evol. Microbiol.">
        <title>The Global Catalogue of Microorganisms (GCM) 10K type strain sequencing project: providing services to taxonomists for standard genome sequencing and annotation.</title>
        <authorList>
            <consortium name="The Broad Institute Genomics Platform"/>
            <consortium name="The Broad Institute Genome Sequencing Center for Infectious Disease"/>
            <person name="Wu L."/>
            <person name="Ma J."/>
        </authorList>
    </citation>
    <scope>NUCLEOTIDE SEQUENCE [LARGE SCALE GENOMIC DNA]</scope>
    <source>
        <strain evidence="3">JCM 18014</strain>
    </source>
</reference>
<proteinExistence type="predicted"/>